<dbReference type="InterPro" id="IPR028082">
    <property type="entry name" value="Peripla_BP_I"/>
</dbReference>
<dbReference type="InterPro" id="IPR003760">
    <property type="entry name" value="PnrA-like"/>
</dbReference>
<dbReference type="CDD" id="cd19963">
    <property type="entry name" value="PBP1_BMP-like"/>
    <property type="match status" value="1"/>
</dbReference>
<dbReference type="PANTHER" id="PTHR43208">
    <property type="entry name" value="ABC TRANSPORTER SUBSTRATE-BINDING PROTEIN"/>
    <property type="match status" value="1"/>
</dbReference>
<feature type="domain" description="ABC transporter substrate-binding protein PnrA-like" evidence="3">
    <location>
        <begin position="29"/>
        <end position="313"/>
    </location>
</feature>
<evidence type="ECO:0000313" key="5">
    <source>
        <dbReference type="Proteomes" id="UP000229740"/>
    </source>
</evidence>
<dbReference type="SUPFAM" id="SSF53822">
    <property type="entry name" value="Periplasmic binding protein-like I"/>
    <property type="match status" value="1"/>
</dbReference>
<dbReference type="InterPro" id="IPR052910">
    <property type="entry name" value="ABC-Purine-Binding"/>
</dbReference>
<evidence type="ECO:0000256" key="1">
    <source>
        <dbReference type="ARBA" id="ARBA00022729"/>
    </source>
</evidence>
<accession>A0A2G6E8N7</accession>
<dbReference type="GO" id="GO:0005886">
    <property type="term" value="C:plasma membrane"/>
    <property type="evidence" value="ECO:0007669"/>
    <property type="project" value="InterPro"/>
</dbReference>
<evidence type="ECO:0000313" key="4">
    <source>
        <dbReference type="EMBL" id="PID58141.1"/>
    </source>
</evidence>
<gene>
    <name evidence="4" type="ORF">CSB45_04735</name>
</gene>
<feature type="chain" id="PRO_5013700672" evidence="2">
    <location>
        <begin position="22"/>
        <end position="339"/>
    </location>
</feature>
<feature type="signal peptide" evidence="2">
    <location>
        <begin position="1"/>
        <end position="21"/>
    </location>
</feature>
<sequence length="339" mass="37667">MRKLMLFCLIAGLTVSLIGTAASEEKTMKAAFVYISAVGDHGWSYAHDLARKYMEDSLGVETAYTENVFGPDIERVIRGYAQKGYDIIFTTSFEYMDPTIEVAADFPNIVFEHCSGFKTAENAGNYFGRIYQARYLSGLVAGKMTKSNIIGYVAAHPIPEVIRGINSFTKGVRETNPEAVVKVVWTGSWYDPAKEKEAALSLISADADVIAQHQDSPAAQEAAQDNNIYSIGYNTDMSHFAPDAHLTAPIWNWKTYYERIVDEVKSGTWTAESYWGGLGDGLVDISDFGPMVPQDVIDMVMDRRQEIIDGTFSVWPDTSDEELLSMNYFIEGVEGKIPE</sequence>
<reference evidence="4 5" key="1">
    <citation type="submission" date="2017-10" db="EMBL/GenBank/DDBJ databases">
        <title>Novel microbial diversity and functional potential in the marine mammal oral microbiome.</title>
        <authorList>
            <person name="Dudek N.K."/>
            <person name="Sun C.L."/>
            <person name="Burstein D."/>
            <person name="Kantor R.S."/>
            <person name="Aliaga Goltsman D.S."/>
            <person name="Bik E.M."/>
            <person name="Thomas B.C."/>
            <person name="Banfield J.F."/>
            <person name="Relman D.A."/>
        </authorList>
    </citation>
    <scope>NUCLEOTIDE SEQUENCE [LARGE SCALE GENOMIC DNA]</scope>
    <source>
        <strain evidence="4">DOLZORAL124_49_17</strain>
    </source>
</reference>
<dbReference type="PANTHER" id="PTHR43208:SF1">
    <property type="entry name" value="ABC TRANSPORTER SUBSTRATE-BINDING PROTEIN"/>
    <property type="match status" value="1"/>
</dbReference>
<dbReference type="EMBL" id="PDPS01000024">
    <property type="protein sequence ID" value="PID58141.1"/>
    <property type="molecule type" value="Genomic_DNA"/>
</dbReference>
<evidence type="ECO:0000256" key="2">
    <source>
        <dbReference type="SAM" id="SignalP"/>
    </source>
</evidence>
<keyword evidence="1 2" id="KW-0732">Signal</keyword>
<dbReference type="Pfam" id="PF02608">
    <property type="entry name" value="Bmp"/>
    <property type="match status" value="1"/>
</dbReference>
<evidence type="ECO:0000259" key="3">
    <source>
        <dbReference type="Pfam" id="PF02608"/>
    </source>
</evidence>
<organism evidence="4 5">
    <name type="scientific">candidate division KSB3 bacterium</name>
    <dbReference type="NCBI Taxonomy" id="2044937"/>
    <lineage>
        <taxon>Bacteria</taxon>
        <taxon>candidate division KSB3</taxon>
    </lineage>
</organism>
<dbReference type="Proteomes" id="UP000229740">
    <property type="component" value="Unassembled WGS sequence"/>
</dbReference>
<protein>
    <submittedName>
        <fullName evidence="4">BMP family ABC transporter substrate-binding protein</fullName>
    </submittedName>
</protein>
<comment type="caution">
    <text evidence="4">The sequence shown here is derived from an EMBL/GenBank/DDBJ whole genome shotgun (WGS) entry which is preliminary data.</text>
</comment>
<name>A0A2G6E8N7_9BACT</name>
<dbReference type="Gene3D" id="3.40.50.2300">
    <property type="match status" value="2"/>
</dbReference>
<proteinExistence type="predicted"/>
<dbReference type="AlphaFoldDB" id="A0A2G6E8N7"/>